<dbReference type="InterPro" id="IPR047873">
    <property type="entry name" value="Ribosomal_uL16"/>
</dbReference>
<evidence type="ECO:0000256" key="7">
    <source>
        <dbReference type="RuleBase" id="RU004413"/>
    </source>
</evidence>
<evidence type="ECO:0000256" key="9">
    <source>
        <dbReference type="SAM" id="MobiDB-lite"/>
    </source>
</evidence>
<name>A0A1F5S3J3_9BACT</name>
<reference evidence="10 11" key="1">
    <citation type="journal article" date="2016" name="Nat. Commun.">
        <title>Thousands of microbial genomes shed light on interconnected biogeochemical processes in an aquifer system.</title>
        <authorList>
            <person name="Anantharaman K."/>
            <person name="Brown C.T."/>
            <person name="Hug L.A."/>
            <person name="Sharon I."/>
            <person name="Castelle C.J."/>
            <person name="Probst A.J."/>
            <person name="Thomas B.C."/>
            <person name="Singh A."/>
            <person name="Wilkins M.J."/>
            <person name="Karaoz U."/>
            <person name="Brodie E.L."/>
            <person name="Williams K.H."/>
            <person name="Hubbard S.S."/>
            <person name="Banfield J.F."/>
        </authorList>
    </citation>
    <scope>NUCLEOTIDE SEQUENCE [LARGE SCALE GENOMIC DNA]</scope>
</reference>
<dbReference type="InterPro" id="IPR016180">
    <property type="entry name" value="Ribosomal_uL16_dom"/>
</dbReference>
<feature type="compositionally biased region" description="Basic residues" evidence="9">
    <location>
        <begin position="1"/>
        <end position="19"/>
    </location>
</feature>
<keyword evidence="6 8" id="KW-0699">rRNA-binding</keyword>
<dbReference type="PANTHER" id="PTHR12220:SF13">
    <property type="entry name" value="LARGE RIBOSOMAL SUBUNIT PROTEIN UL16M"/>
    <property type="match status" value="1"/>
</dbReference>
<proteinExistence type="inferred from homology"/>
<feature type="region of interest" description="Disordered" evidence="9">
    <location>
        <begin position="1"/>
        <end position="21"/>
    </location>
</feature>
<dbReference type="STRING" id="1797985.A2Y83_04410"/>
<dbReference type="Proteomes" id="UP000178323">
    <property type="component" value="Unassembled WGS sequence"/>
</dbReference>
<dbReference type="PRINTS" id="PR00060">
    <property type="entry name" value="RIBOSOMALL16"/>
</dbReference>
<dbReference type="GO" id="GO:0006412">
    <property type="term" value="P:translation"/>
    <property type="evidence" value="ECO:0007669"/>
    <property type="project" value="UniProtKB-UniRule"/>
</dbReference>
<dbReference type="SUPFAM" id="SSF54686">
    <property type="entry name" value="Ribosomal protein L16p/L10e"/>
    <property type="match status" value="1"/>
</dbReference>
<keyword evidence="2 6" id="KW-0820">tRNA-binding</keyword>
<organism evidence="10 11">
    <name type="scientific">Candidatus Falkowbacteria bacterium RBG_13_39_14</name>
    <dbReference type="NCBI Taxonomy" id="1797985"/>
    <lineage>
        <taxon>Bacteria</taxon>
        <taxon>Candidatus Falkowiibacteriota</taxon>
    </lineage>
</organism>
<gene>
    <name evidence="6" type="primary">rplP</name>
    <name evidence="10" type="ORF">A2Y83_04410</name>
</gene>
<evidence type="ECO:0000256" key="4">
    <source>
        <dbReference type="ARBA" id="ARBA00023274"/>
    </source>
</evidence>
<dbReference type="InterPro" id="IPR036920">
    <property type="entry name" value="Ribosomal_uL16_sf"/>
</dbReference>
<evidence type="ECO:0000256" key="2">
    <source>
        <dbReference type="ARBA" id="ARBA00022555"/>
    </source>
</evidence>
<comment type="subunit">
    <text evidence="6 8">Part of the 50S ribosomal subunit.</text>
</comment>
<dbReference type="Gene3D" id="3.90.1170.10">
    <property type="entry name" value="Ribosomal protein L10e/L16"/>
    <property type="match status" value="1"/>
</dbReference>
<evidence type="ECO:0000256" key="8">
    <source>
        <dbReference type="RuleBase" id="RU004414"/>
    </source>
</evidence>
<dbReference type="GO" id="GO:1990904">
    <property type="term" value="C:ribonucleoprotein complex"/>
    <property type="evidence" value="ECO:0007669"/>
    <property type="project" value="UniProtKB-KW"/>
</dbReference>
<evidence type="ECO:0000256" key="3">
    <source>
        <dbReference type="ARBA" id="ARBA00022980"/>
    </source>
</evidence>
<dbReference type="FunFam" id="3.90.1170.10:FF:000001">
    <property type="entry name" value="50S ribosomal protein L16"/>
    <property type="match status" value="1"/>
</dbReference>
<evidence type="ECO:0000256" key="1">
    <source>
        <dbReference type="ARBA" id="ARBA00008931"/>
    </source>
</evidence>
<keyword evidence="6 8" id="KW-0694">RNA-binding</keyword>
<dbReference type="NCBIfam" id="TIGR01164">
    <property type="entry name" value="rplP_bact"/>
    <property type="match status" value="1"/>
</dbReference>
<keyword evidence="3 6" id="KW-0689">Ribosomal protein</keyword>
<comment type="similarity">
    <text evidence="1 6 7">Belongs to the universal ribosomal protein uL16 family.</text>
</comment>
<dbReference type="GO" id="GO:0005840">
    <property type="term" value="C:ribosome"/>
    <property type="evidence" value="ECO:0007669"/>
    <property type="project" value="UniProtKB-KW"/>
</dbReference>
<dbReference type="GO" id="GO:0019843">
    <property type="term" value="F:rRNA binding"/>
    <property type="evidence" value="ECO:0007669"/>
    <property type="project" value="UniProtKB-UniRule"/>
</dbReference>
<protein>
    <recommendedName>
        <fullName evidence="5 6">Large ribosomal subunit protein uL16</fullName>
    </recommendedName>
</protein>
<evidence type="ECO:0000256" key="6">
    <source>
        <dbReference type="HAMAP-Rule" id="MF_01342"/>
    </source>
</evidence>
<comment type="caution">
    <text evidence="10">The sequence shown here is derived from an EMBL/GenBank/DDBJ whole genome shotgun (WGS) entry which is preliminary data.</text>
</comment>
<sequence>MLSPKKTKYRKSFKGRRSGKGVAATQTKVDFGSFGMKAMTEGWITSRQIESARRVITKSFQKGGKIWIRLFPHKPVTKKGGEIGMGGGKGAVDHYVAVVKPGAILFELEGVDAAKAKSAMESAGHKLPIKVKFVEK</sequence>
<dbReference type="PANTHER" id="PTHR12220">
    <property type="entry name" value="50S/60S RIBOSOMAL PROTEIN L16"/>
    <property type="match status" value="1"/>
</dbReference>
<evidence type="ECO:0000256" key="5">
    <source>
        <dbReference type="ARBA" id="ARBA00035198"/>
    </source>
</evidence>
<keyword evidence="4 6" id="KW-0687">Ribonucleoprotein</keyword>
<dbReference type="GO" id="GO:0003735">
    <property type="term" value="F:structural constituent of ribosome"/>
    <property type="evidence" value="ECO:0007669"/>
    <property type="project" value="InterPro"/>
</dbReference>
<dbReference type="HAMAP" id="MF_01342">
    <property type="entry name" value="Ribosomal_uL16"/>
    <property type="match status" value="1"/>
</dbReference>
<comment type="function">
    <text evidence="6 8">Binds 23S rRNA and is also seen to make contacts with the A and possibly P site tRNAs.</text>
</comment>
<dbReference type="InterPro" id="IPR000114">
    <property type="entry name" value="Ribosomal_uL16_bact-type"/>
</dbReference>
<accession>A0A1F5S3J3</accession>
<dbReference type="GO" id="GO:0000049">
    <property type="term" value="F:tRNA binding"/>
    <property type="evidence" value="ECO:0007669"/>
    <property type="project" value="UniProtKB-KW"/>
</dbReference>
<dbReference type="AlphaFoldDB" id="A0A1F5S3J3"/>
<dbReference type="CDD" id="cd01433">
    <property type="entry name" value="Ribosomal_L16_L10e"/>
    <property type="match status" value="1"/>
</dbReference>
<dbReference type="EMBL" id="MFFS01000066">
    <property type="protein sequence ID" value="OGF21254.1"/>
    <property type="molecule type" value="Genomic_DNA"/>
</dbReference>
<evidence type="ECO:0000313" key="10">
    <source>
        <dbReference type="EMBL" id="OGF21254.1"/>
    </source>
</evidence>
<evidence type="ECO:0000313" key="11">
    <source>
        <dbReference type="Proteomes" id="UP000178323"/>
    </source>
</evidence>
<dbReference type="Pfam" id="PF00252">
    <property type="entry name" value="Ribosomal_L16"/>
    <property type="match status" value="1"/>
</dbReference>